<dbReference type="GO" id="GO:0008173">
    <property type="term" value="F:RNA methyltransferase activity"/>
    <property type="evidence" value="ECO:0007669"/>
    <property type="project" value="InterPro"/>
</dbReference>
<evidence type="ECO:0000313" key="6">
    <source>
        <dbReference type="Proteomes" id="UP000001933"/>
    </source>
</evidence>
<keyword evidence="3 5" id="KW-0808">Transferase</keyword>
<dbReference type="SMART" id="SM00967">
    <property type="entry name" value="SpoU_sub_bind"/>
    <property type="match status" value="1"/>
</dbReference>
<dbReference type="InterPro" id="IPR013123">
    <property type="entry name" value="SpoU_subst-bd"/>
</dbReference>
<protein>
    <submittedName>
        <fullName evidence="5">23S rRNA Gm2251 methyltransferase</fullName>
        <ecNumber evidence="5">2.1.1.-</ecNumber>
    </submittedName>
</protein>
<comment type="similarity">
    <text evidence="1">Belongs to the class IV-like SAM-binding methyltransferase superfamily. RNA methyltransferase TrmH family.</text>
</comment>
<dbReference type="GO" id="GO:0005829">
    <property type="term" value="C:cytosol"/>
    <property type="evidence" value="ECO:0007669"/>
    <property type="project" value="TreeGrafter"/>
</dbReference>
<evidence type="ECO:0000313" key="5">
    <source>
        <dbReference type="EMBL" id="ABC76158.1"/>
    </source>
</evidence>
<dbReference type="HOGENOM" id="CLU_021322_0_1_7"/>
<dbReference type="InterPro" id="IPR029026">
    <property type="entry name" value="tRNA_m1G_MTases_N"/>
</dbReference>
<dbReference type="InterPro" id="IPR004441">
    <property type="entry name" value="rRNA_MeTrfase_TrmH"/>
</dbReference>
<dbReference type="Gene3D" id="3.40.1280.10">
    <property type="match status" value="1"/>
</dbReference>
<dbReference type="InterPro" id="IPR001537">
    <property type="entry name" value="SpoU_MeTrfase"/>
</dbReference>
<dbReference type="NCBIfam" id="TIGR00186">
    <property type="entry name" value="rRNA_methyl_3"/>
    <property type="match status" value="1"/>
</dbReference>
<name>Q2LQ81_SYNAS</name>
<dbReference type="AlphaFoldDB" id="Q2LQ81"/>
<dbReference type="STRING" id="56780.SYN_01282"/>
<dbReference type="EC" id="2.1.1.-" evidence="5"/>
<dbReference type="Proteomes" id="UP000001933">
    <property type="component" value="Chromosome"/>
</dbReference>
<dbReference type="GO" id="GO:0006396">
    <property type="term" value="P:RNA processing"/>
    <property type="evidence" value="ECO:0007669"/>
    <property type="project" value="InterPro"/>
</dbReference>
<evidence type="ECO:0000259" key="4">
    <source>
        <dbReference type="SMART" id="SM00967"/>
    </source>
</evidence>
<sequence>MEVIYGVNPLREALISGGEGVTRIVVARGRSESSISEIRTLAKQRGIPVEIRERSFLDDLAGHASHQGVLGVCTAYRYQDLDAVIANRHPSCPYDLVLILDGILDPHNLGALIRSAHCFGANGIILPERRAASVTGTVIKTSAGAARHIPIARVANLARALDELKTKGFWIFGADARADQSVSDPDYQGAVGLVMGGESKGLRPLIRKKCDDLISIPMLGKIDSLNVSVSGGIILHEIRRKNCPLSFTT</sequence>
<dbReference type="OrthoDB" id="9785673at2"/>
<evidence type="ECO:0000256" key="1">
    <source>
        <dbReference type="ARBA" id="ARBA00007228"/>
    </source>
</evidence>
<keyword evidence="6" id="KW-1185">Reference proteome</keyword>
<gene>
    <name evidence="5" type="ORF">SYN_01282</name>
</gene>
<dbReference type="PANTHER" id="PTHR46429:SF1">
    <property type="entry name" value="23S RRNA (GUANOSINE-2'-O-)-METHYLTRANSFERASE RLMB"/>
    <property type="match status" value="1"/>
</dbReference>
<dbReference type="InterPro" id="IPR029028">
    <property type="entry name" value="Alpha/beta_knot_MTases"/>
</dbReference>
<dbReference type="KEGG" id="sat:SYN_01282"/>
<dbReference type="eggNOG" id="COG0566">
    <property type="taxonomic scope" value="Bacteria"/>
</dbReference>
<proteinExistence type="inferred from homology"/>
<dbReference type="SUPFAM" id="SSF55315">
    <property type="entry name" value="L30e-like"/>
    <property type="match status" value="1"/>
</dbReference>
<dbReference type="InParanoid" id="Q2LQ81"/>
<dbReference type="GO" id="GO:0032259">
    <property type="term" value="P:methylation"/>
    <property type="evidence" value="ECO:0007669"/>
    <property type="project" value="UniProtKB-KW"/>
</dbReference>
<dbReference type="PANTHER" id="PTHR46429">
    <property type="entry name" value="23S RRNA (GUANOSINE-2'-O-)-METHYLTRANSFERASE RLMB"/>
    <property type="match status" value="1"/>
</dbReference>
<dbReference type="EMBL" id="CP000252">
    <property type="protein sequence ID" value="ABC76158.1"/>
    <property type="molecule type" value="Genomic_DNA"/>
</dbReference>
<evidence type="ECO:0000256" key="2">
    <source>
        <dbReference type="ARBA" id="ARBA00022603"/>
    </source>
</evidence>
<dbReference type="InterPro" id="IPR029064">
    <property type="entry name" value="Ribosomal_eL30-like_sf"/>
</dbReference>
<dbReference type="SUPFAM" id="SSF75217">
    <property type="entry name" value="alpha/beta knot"/>
    <property type="match status" value="1"/>
</dbReference>
<accession>Q2LQ81</accession>
<dbReference type="Gene3D" id="3.30.1330.30">
    <property type="match status" value="1"/>
</dbReference>
<reference evidence="5 6" key="1">
    <citation type="journal article" date="2007" name="Proc. Natl. Acad. Sci. U.S.A.">
        <title>The genome of Syntrophus aciditrophicus: life at the thermodynamic limit of microbial growth.</title>
        <authorList>
            <person name="McInerney M.J."/>
            <person name="Rohlin L."/>
            <person name="Mouttaki H."/>
            <person name="Kim U."/>
            <person name="Krupp R.S."/>
            <person name="Rios-Hernandez L."/>
            <person name="Sieber J."/>
            <person name="Struchtemeyer C.G."/>
            <person name="Bhattacharyya A."/>
            <person name="Campbell J.W."/>
            <person name="Gunsalus R.P."/>
        </authorList>
    </citation>
    <scope>NUCLEOTIDE SEQUENCE [LARGE SCALE GENOMIC DNA]</scope>
    <source>
        <strain evidence="5 6">SB</strain>
    </source>
</reference>
<feature type="domain" description="RNA 2-O ribose methyltransferase substrate binding" evidence="4">
    <location>
        <begin position="3"/>
        <end position="79"/>
    </location>
</feature>
<dbReference type="GO" id="GO:0003723">
    <property type="term" value="F:RNA binding"/>
    <property type="evidence" value="ECO:0007669"/>
    <property type="project" value="InterPro"/>
</dbReference>
<keyword evidence="2 5" id="KW-0489">Methyltransferase</keyword>
<dbReference type="FunFam" id="3.40.1280.10:FF:000008">
    <property type="entry name" value="Group 3 RNA methyltransferase TrmH"/>
    <property type="match status" value="1"/>
</dbReference>
<dbReference type="Pfam" id="PF08032">
    <property type="entry name" value="SpoU_sub_bind"/>
    <property type="match status" value="1"/>
</dbReference>
<organism evidence="5 6">
    <name type="scientific">Syntrophus aciditrophicus (strain SB)</name>
    <dbReference type="NCBI Taxonomy" id="56780"/>
    <lineage>
        <taxon>Bacteria</taxon>
        <taxon>Pseudomonadati</taxon>
        <taxon>Thermodesulfobacteriota</taxon>
        <taxon>Syntrophia</taxon>
        <taxon>Syntrophales</taxon>
        <taxon>Syntrophaceae</taxon>
        <taxon>Syntrophus</taxon>
    </lineage>
</organism>
<dbReference type="CDD" id="cd18103">
    <property type="entry name" value="SpoU-like_RlmB"/>
    <property type="match status" value="1"/>
</dbReference>
<dbReference type="Pfam" id="PF00588">
    <property type="entry name" value="SpoU_methylase"/>
    <property type="match status" value="1"/>
</dbReference>
<dbReference type="FunCoup" id="Q2LQ81">
    <property type="interactions" value="422"/>
</dbReference>
<evidence type="ECO:0000256" key="3">
    <source>
        <dbReference type="ARBA" id="ARBA00022679"/>
    </source>
</evidence>
<dbReference type="RefSeq" id="WP_011416192.1">
    <property type="nucleotide sequence ID" value="NC_007759.1"/>
</dbReference>